<dbReference type="EMBL" id="RCHS01004149">
    <property type="protein sequence ID" value="RMX37376.1"/>
    <property type="molecule type" value="Genomic_DNA"/>
</dbReference>
<name>A0A3M6T7I7_POCDA</name>
<keyword evidence="2" id="KW-1185">Reference proteome</keyword>
<dbReference type="Proteomes" id="UP000275408">
    <property type="component" value="Unassembled WGS sequence"/>
</dbReference>
<evidence type="ECO:0000313" key="2">
    <source>
        <dbReference type="Proteomes" id="UP000275408"/>
    </source>
</evidence>
<evidence type="ECO:0000313" key="1">
    <source>
        <dbReference type="EMBL" id="RMX37376.1"/>
    </source>
</evidence>
<reference evidence="1 2" key="1">
    <citation type="journal article" date="2018" name="Sci. Rep.">
        <title>Comparative analysis of the Pocillopora damicornis genome highlights role of immune system in coral evolution.</title>
        <authorList>
            <person name="Cunning R."/>
            <person name="Bay R.A."/>
            <person name="Gillette P."/>
            <person name="Baker A.C."/>
            <person name="Traylor-Knowles N."/>
        </authorList>
    </citation>
    <scope>NUCLEOTIDE SEQUENCE [LARGE SCALE GENOMIC DNA]</scope>
    <source>
        <strain evidence="1">RSMAS</strain>
        <tissue evidence="1">Whole animal</tissue>
    </source>
</reference>
<accession>A0A3M6T7I7</accession>
<protein>
    <submittedName>
        <fullName evidence="1">Uncharacterized protein</fullName>
    </submittedName>
</protein>
<organism evidence="1 2">
    <name type="scientific">Pocillopora damicornis</name>
    <name type="common">Cauliflower coral</name>
    <name type="synonym">Millepora damicornis</name>
    <dbReference type="NCBI Taxonomy" id="46731"/>
    <lineage>
        <taxon>Eukaryota</taxon>
        <taxon>Metazoa</taxon>
        <taxon>Cnidaria</taxon>
        <taxon>Anthozoa</taxon>
        <taxon>Hexacorallia</taxon>
        <taxon>Scleractinia</taxon>
        <taxon>Astrocoeniina</taxon>
        <taxon>Pocilloporidae</taxon>
        <taxon>Pocillopora</taxon>
    </lineage>
</organism>
<comment type="caution">
    <text evidence="1">The sequence shown here is derived from an EMBL/GenBank/DDBJ whole genome shotgun (WGS) entry which is preliminary data.</text>
</comment>
<gene>
    <name evidence="1" type="ORF">pdam_00020329</name>
</gene>
<dbReference type="AlphaFoldDB" id="A0A3M6T7I7"/>
<feature type="non-terminal residue" evidence="1">
    <location>
        <position position="1"/>
    </location>
</feature>
<sequence>TSHTDGLMFFKLILDHEFIVQATTEIAKHGECLFTFPYSPEINFTSGKRSTQWVKRLLECVPQRWPNVLHVDPGHELVVEVTREMAKHGVTMKRRNVNIHRDQVIIEQFD</sequence>
<proteinExistence type="predicted"/>